<dbReference type="KEGG" id="crw:CROST_036920"/>
<dbReference type="InterPro" id="IPR003474">
    <property type="entry name" value="Glcn_transporter"/>
</dbReference>
<dbReference type="PANTHER" id="PTHR30354:SF23">
    <property type="entry name" value="GNTP FAMILY PERMEASE"/>
    <property type="match status" value="1"/>
</dbReference>
<accession>A0A1S8KXB5</accession>
<sequence length="427" mass="43553">MYIIHWGGAIVGLLIAVIFILKKINPVYSLFIGAIVGALVGGASLSQTVDVIISGTNSVMGAVVRVVAAGVLAGVLIESGAAEKIAETIVEKLGEKKVLLAIALASMIITAVGVFIPVTVIIVAPIALPVAKRVGITKSSILLAMIGGGKAGNVISPNPNTIAAAKGFNVELARVMIGAFIPAIIGLIITYIVATLISKRGELIKDTEISKVISNKGNISFIKAMVAPVVAIILLALNPIGSIFHIKILTELKIDAMYILPIAGLVGIIAMGKINKTIEYTTAGLNRMTGTVMILIGAGAIAGVISKSNLSSVVVSAIHSCGISGVFLAPISGILMAAATASTSTGSIVATGTFGKAILAMGVAPLSAAVMINTGAVVIDHLPHGNFFHASADAVKMNIKERMKLMPYESIVGGSIALTAVIIYGLL</sequence>
<dbReference type="PANTHER" id="PTHR30354">
    <property type="entry name" value="GNT FAMILY GLUCONATE TRANSPORTER"/>
    <property type="match status" value="1"/>
</dbReference>
<dbReference type="GO" id="GO:0015128">
    <property type="term" value="F:gluconate transmembrane transporter activity"/>
    <property type="evidence" value="ECO:0007669"/>
    <property type="project" value="InterPro"/>
</dbReference>
<dbReference type="Proteomes" id="UP000190951">
    <property type="component" value="Chromosome"/>
</dbReference>
<dbReference type="STRING" id="84029.CROST_45810"/>
<protein>
    <submittedName>
        <fullName evidence="1">Uncharacterized protein</fullName>
    </submittedName>
</protein>
<evidence type="ECO:0000313" key="1">
    <source>
        <dbReference type="EMBL" id="URZ12946.1"/>
    </source>
</evidence>
<dbReference type="RefSeq" id="WP_077834218.1">
    <property type="nucleotide sequence ID" value="NZ_CP096983.1"/>
</dbReference>
<dbReference type="Pfam" id="PF02447">
    <property type="entry name" value="GntP_permease"/>
    <property type="match status" value="1"/>
</dbReference>
<organism evidence="1 2">
    <name type="scientific">Clostridium felsineum</name>
    <dbReference type="NCBI Taxonomy" id="36839"/>
    <lineage>
        <taxon>Bacteria</taxon>
        <taxon>Bacillati</taxon>
        <taxon>Bacillota</taxon>
        <taxon>Clostridia</taxon>
        <taxon>Eubacteriales</taxon>
        <taxon>Clostridiaceae</taxon>
        <taxon>Clostridium</taxon>
    </lineage>
</organism>
<evidence type="ECO:0000313" key="2">
    <source>
        <dbReference type="Proteomes" id="UP000190951"/>
    </source>
</evidence>
<name>A0A1S8KXB5_9CLOT</name>
<proteinExistence type="predicted"/>
<reference evidence="1 2" key="1">
    <citation type="submission" date="2022-04" db="EMBL/GenBank/DDBJ databases">
        <title>Genome sequence of C. roseum typestrain.</title>
        <authorList>
            <person name="Poehlein A."/>
            <person name="Schoch T."/>
            <person name="Duerre P."/>
            <person name="Daniel R."/>
        </authorList>
    </citation>
    <scope>NUCLEOTIDE SEQUENCE [LARGE SCALE GENOMIC DNA]</scope>
    <source>
        <strain evidence="1 2">DSM 7320</strain>
    </source>
</reference>
<dbReference type="EMBL" id="CP096983">
    <property type="protein sequence ID" value="URZ12946.1"/>
    <property type="molecule type" value="Genomic_DNA"/>
</dbReference>
<dbReference type="AlphaFoldDB" id="A0A1S8KXB5"/>
<dbReference type="GO" id="GO:0005886">
    <property type="term" value="C:plasma membrane"/>
    <property type="evidence" value="ECO:0007669"/>
    <property type="project" value="TreeGrafter"/>
</dbReference>
<gene>
    <name evidence="1" type="ORF">CROST_036920</name>
</gene>
<keyword evidence="2" id="KW-1185">Reference proteome</keyword>